<evidence type="ECO:0000313" key="3">
    <source>
        <dbReference type="EMBL" id="SEH08860.1"/>
    </source>
</evidence>
<feature type="transmembrane region" description="Helical" evidence="2">
    <location>
        <begin position="179"/>
        <end position="202"/>
    </location>
</feature>
<keyword evidence="1" id="KW-0175">Coiled coil</keyword>
<reference evidence="3 4" key="1">
    <citation type="submission" date="2016-10" db="EMBL/GenBank/DDBJ databases">
        <authorList>
            <person name="de Groot N.N."/>
        </authorList>
    </citation>
    <scope>NUCLEOTIDE SEQUENCE [LARGE SCALE GENOMIC DNA]</scope>
    <source>
        <strain evidence="3">MBHS1</strain>
    </source>
</reference>
<keyword evidence="2" id="KW-0812">Transmembrane</keyword>
<feature type="transmembrane region" description="Helical" evidence="2">
    <location>
        <begin position="153"/>
        <end position="173"/>
    </location>
</feature>
<accession>A0A1H6FFL5</accession>
<feature type="transmembrane region" description="Helical" evidence="2">
    <location>
        <begin position="16"/>
        <end position="37"/>
    </location>
</feature>
<feature type="coiled-coil region" evidence="1">
    <location>
        <begin position="288"/>
        <end position="330"/>
    </location>
</feature>
<keyword evidence="2" id="KW-0472">Membrane</keyword>
<proteinExistence type="predicted"/>
<feature type="transmembrane region" description="Helical" evidence="2">
    <location>
        <begin position="57"/>
        <end position="75"/>
    </location>
</feature>
<keyword evidence="2" id="KW-1133">Transmembrane helix</keyword>
<dbReference type="EMBL" id="FMSV02000556">
    <property type="protein sequence ID" value="SEH08860.1"/>
    <property type="molecule type" value="Genomic_DNA"/>
</dbReference>
<feature type="transmembrane region" description="Helical" evidence="2">
    <location>
        <begin position="126"/>
        <end position="146"/>
    </location>
</feature>
<evidence type="ECO:0000256" key="1">
    <source>
        <dbReference type="SAM" id="Coils"/>
    </source>
</evidence>
<name>A0A1H6FFL5_9GAMM</name>
<organism evidence="3 4">
    <name type="scientific">Candidatus Venteria ishoeyi</name>
    <dbReference type="NCBI Taxonomy" id="1899563"/>
    <lineage>
        <taxon>Bacteria</taxon>
        <taxon>Pseudomonadati</taxon>
        <taxon>Pseudomonadota</taxon>
        <taxon>Gammaproteobacteria</taxon>
        <taxon>Thiotrichales</taxon>
        <taxon>Thiotrichaceae</taxon>
        <taxon>Venteria</taxon>
    </lineage>
</organism>
<gene>
    <name evidence="3" type="ORF">MBHS_04753</name>
</gene>
<dbReference type="AlphaFoldDB" id="A0A1H6FFL5"/>
<dbReference type="Proteomes" id="UP000236724">
    <property type="component" value="Unassembled WGS sequence"/>
</dbReference>
<protein>
    <submittedName>
        <fullName evidence="3">Uncharacterized protein</fullName>
    </submittedName>
</protein>
<evidence type="ECO:0000313" key="4">
    <source>
        <dbReference type="Proteomes" id="UP000236724"/>
    </source>
</evidence>
<dbReference type="RefSeq" id="WP_146066908.1">
    <property type="nucleotide sequence ID" value="NZ_FMSV02000556.1"/>
</dbReference>
<keyword evidence="4" id="KW-1185">Reference proteome</keyword>
<evidence type="ECO:0000256" key="2">
    <source>
        <dbReference type="SAM" id="Phobius"/>
    </source>
</evidence>
<sequence length="336" mass="37614">MMTILKKLLNLKIWRRLLLGISAAYFLAALFLLLYPNMYEENRILLGYIAPNHFGELVALIGLLSVVIPILLDNTSNLCEPITAKRIFNMALLLLILGIAYAVRTPVPPAGSVTDGLAYIYLDERIQLAVACGMGLLTIGLTHYAMKQDMPRVSIVLLMNYLLYFSSGHLFFNPKSLEIPMLFVAMLAFDLLVMMMAMKALIGLTPVQDKELADVIALEGLREKLKKQENKLKESFIAQQIQGISRRPAGKEKPKEVNVVNIEDAKSEMALPPMMLGGGGGGIPSKEMEETIAEFRAFKEEITMLREEYKAAEAKKLEETENALQRLSEKMDQILY</sequence>
<feature type="transmembrane region" description="Helical" evidence="2">
    <location>
        <begin position="87"/>
        <end position="106"/>
    </location>
</feature>